<gene>
    <name evidence="1" type="ORF">WDJ61_08795</name>
</gene>
<dbReference type="RefSeq" id="WP_338754523.1">
    <property type="nucleotide sequence ID" value="NZ_CP147404.1"/>
</dbReference>
<accession>A0ABZ2NAQ7</accession>
<dbReference type="Gene3D" id="3.30.200.20">
    <property type="entry name" value="Phosphorylase Kinase, domain 1"/>
    <property type="match status" value="1"/>
</dbReference>
<organism evidence="1 2">
    <name type="scientific">Bacillus kandeliae</name>
    <dbReference type="NCBI Taxonomy" id="3129297"/>
    <lineage>
        <taxon>Bacteria</taxon>
        <taxon>Bacillati</taxon>
        <taxon>Bacillota</taxon>
        <taxon>Bacilli</taxon>
        <taxon>Bacillales</taxon>
        <taxon>Bacillaceae</taxon>
        <taxon>Bacillus</taxon>
    </lineage>
</organism>
<evidence type="ECO:0000313" key="1">
    <source>
        <dbReference type="EMBL" id="WXB94705.1"/>
    </source>
</evidence>
<dbReference type="EMBL" id="CP147404">
    <property type="protein sequence ID" value="WXB94705.1"/>
    <property type="molecule type" value="Genomic_DNA"/>
</dbReference>
<proteinExistence type="predicted"/>
<name>A0ABZ2NAQ7_9BACI</name>
<dbReference type="InterPro" id="IPR011009">
    <property type="entry name" value="Kinase-like_dom_sf"/>
</dbReference>
<dbReference type="Gene3D" id="3.90.1200.10">
    <property type="match status" value="1"/>
</dbReference>
<evidence type="ECO:0008006" key="3">
    <source>
        <dbReference type="Google" id="ProtNLM"/>
    </source>
</evidence>
<reference evidence="1 2" key="1">
    <citation type="submission" date="2024-02" db="EMBL/GenBank/DDBJ databases">
        <title>Seven novel Bacillus-like species.</title>
        <authorList>
            <person name="Liu G."/>
        </authorList>
    </citation>
    <scope>NUCLEOTIDE SEQUENCE [LARGE SCALE GENOMIC DNA]</scope>
    <source>
        <strain evidence="1 2">FJAT-52991</strain>
    </source>
</reference>
<dbReference type="Proteomes" id="UP001387364">
    <property type="component" value="Chromosome"/>
</dbReference>
<keyword evidence="2" id="KW-1185">Reference proteome</keyword>
<protein>
    <recommendedName>
        <fullName evidence="3">Aminoglycoside phosphotransferase domain-containing protein</fullName>
    </recommendedName>
</protein>
<evidence type="ECO:0000313" key="2">
    <source>
        <dbReference type="Proteomes" id="UP001387364"/>
    </source>
</evidence>
<dbReference type="SUPFAM" id="SSF56112">
    <property type="entry name" value="Protein kinase-like (PK-like)"/>
    <property type="match status" value="1"/>
</dbReference>
<sequence>MNTEQVIKISEIYHLNPIENVQIIRNEDHLLVKLTDTHKQNFYLKGEKAERTHWEKCCEYATYLKINGLPVSSYLKNNQNQYTTEYKGLVLTMEQAVCGESVEVINDNKIFEIGKLLGQQHQLSLQYKSTFQQATSWSMFGGNTTDRMGDYDENELSFIDFIQHFSNQPLCNEIKKYYLEKRTLLKEFWHALPQGAVQGDFCYYNLLFSNDFITGIYDFNLAGDEVYLNECIAVGVYHAWHVEYEGSLAPLDRFQQFISAYTSQRPFKAIELNVLNDLFAIIRAFRFDRIEDGIALTNPLDINQFMEETLSILTDARGEFLSSN</sequence>